<dbReference type="GO" id="GO:0045004">
    <property type="term" value="P:DNA replication proofreading"/>
    <property type="evidence" value="ECO:0007669"/>
    <property type="project" value="TreeGrafter"/>
</dbReference>
<dbReference type="InterPro" id="IPR006172">
    <property type="entry name" value="DNA-dir_DNA_pol_B"/>
</dbReference>
<dbReference type="PROSITE" id="PS00116">
    <property type="entry name" value="DNA_POLYMERASE_B"/>
    <property type="match status" value="1"/>
</dbReference>
<evidence type="ECO:0000259" key="10">
    <source>
        <dbReference type="Pfam" id="PF03104"/>
    </source>
</evidence>
<evidence type="ECO:0000256" key="5">
    <source>
        <dbReference type="ARBA" id="ARBA00023109"/>
    </source>
</evidence>
<dbReference type="InterPro" id="IPR023211">
    <property type="entry name" value="DNA_pol_palm_dom_sf"/>
</dbReference>
<dbReference type="PANTHER" id="PTHR10322">
    <property type="entry name" value="DNA POLYMERASE CATALYTIC SUBUNIT"/>
    <property type="match status" value="1"/>
</dbReference>
<evidence type="ECO:0000313" key="12">
    <source>
        <dbReference type="Proteomes" id="UP000204095"/>
    </source>
</evidence>
<keyword evidence="3 8" id="KW-0548">Nucleotidyltransferase</keyword>
<evidence type="ECO:0000259" key="9">
    <source>
        <dbReference type="Pfam" id="PF00136"/>
    </source>
</evidence>
<dbReference type="SMART" id="SM00486">
    <property type="entry name" value="POLBc"/>
    <property type="match status" value="1"/>
</dbReference>
<comment type="catalytic activity">
    <reaction evidence="7 8">
        <text>DNA(n) + a 2'-deoxyribonucleoside 5'-triphosphate = DNA(n+1) + diphosphate</text>
        <dbReference type="Rhea" id="RHEA:22508"/>
        <dbReference type="Rhea" id="RHEA-COMP:17339"/>
        <dbReference type="Rhea" id="RHEA-COMP:17340"/>
        <dbReference type="ChEBI" id="CHEBI:33019"/>
        <dbReference type="ChEBI" id="CHEBI:61560"/>
        <dbReference type="ChEBI" id="CHEBI:173112"/>
        <dbReference type="EC" id="2.7.7.7"/>
    </reaction>
</comment>
<dbReference type="Gene3D" id="1.10.132.60">
    <property type="entry name" value="DNA polymerase family B, C-terminal domain"/>
    <property type="match status" value="1"/>
</dbReference>
<dbReference type="InterPro" id="IPR036397">
    <property type="entry name" value="RNaseH_sf"/>
</dbReference>
<keyword evidence="8" id="KW-0235">DNA replication</keyword>
<evidence type="ECO:0000256" key="4">
    <source>
        <dbReference type="ARBA" id="ARBA00022932"/>
    </source>
</evidence>
<organism evidence="11 12">
    <name type="scientific">Paramecium bursaria Chlorella virus FR483</name>
    <name type="common">PBCV-FR483</name>
    <dbReference type="NCBI Taxonomy" id="399781"/>
    <lineage>
        <taxon>Viruses</taxon>
        <taxon>Varidnaviria</taxon>
        <taxon>Bamfordvirae</taxon>
        <taxon>Nucleocytoviricota</taxon>
        <taxon>Megaviricetes</taxon>
        <taxon>Algavirales</taxon>
        <taxon>Phycodnaviridae</taxon>
        <taxon>Chlorovirus</taxon>
        <taxon>Chlorovirus conductrix</taxon>
        <taxon>Paramecium bursaria Chlorella virus A1</taxon>
    </lineage>
</organism>
<evidence type="ECO:0000313" key="11">
    <source>
        <dbReference type="EMBL" id="ABT15308.1"/>
    </source>
</evidence>
<evidence type="ECO:0000256" key="6">
    <source>
        <dbReference type="ARBA" id="ARBA00023125"/>
    </source>
</evidence>
<dbReference type="Proteomes" id="UP000204095">
    <property type="component" value="Segment"/>
</dbReference>
<dbReference type="OrthoDB" id="165at10239"/>
<keyword evidence="6 8" id="KW-0238">DNA-binding</keyword>
<dbReference type="GO" id="GO:0008296">
    <property type="term" value="F:3'-5'-DNA exonuclease activity"/>
    <property type="evidence" value="ECO:0007669"/>
    <property type="project" value="TreeGrafter"/>
</dbReference>
<dbReference type="KEGG" id="vg:5364393"/>
<dbReference type="GeneID" id="5364393"/>
<dbReference type="InterPro" id="IPR050240">
    <property type="entry name" value="DNA_pol_type-B"/>
</dbReference>
<dbReference type="InterPro" id="IPR042087">
    <property type="entry name" value="DNA_pol_B_thumb"/>
</dbReference>
<dbReference type="Pfam" id="PF03104">
    <property type="entry name" value="DNA_pol_B_exo1"/>
    <property type="match status" value="1"/>
</dbReference>
<dbReference type="InterPro" id="IPR006133">
    <property type="entry name" value="DNA-dir_DNA_pol_B_exonuc"/>
</dbReference>
<dbReference type="GO" id="GO:0006297">
    <property type="term" value="P:nucleotide-excision repair, DNA gap filling"/>
    <property type="evidence" value="ECO:0007669"/>
    <property type="project" value="TreeGrafter"/>
</dbReference>
<dbReference type="NCBIfam" id="TIGR00592">
    <property type="entry name" value="pol2"/>
    <property type="match status" value="2"/>
</dbReference>
<keyword evidence="5" id="KW-1194">Viral DNA replication</keyword>
<evidence type="ECO:0000256" key="1">
    <source>
        <dbReference type="ARBA" id="ARBA00005755"/>
    </source>
</evidence>
<evidence type="ECO:0000256" key="7">
    <source>
        <dbReference type="ARBA" id="ARBA00049244"/>
    </source>
</evidence>
<dbReference type="Pfam" id="PF00136">
    <property type="entry name" value="DNA_pol_B"/>
    <property type="match status" value="1"/>
</dbReference>
<feature type="domain" description="DNA-directed DNA polymerase family B exonuclease" evidence="10">
    <location>
        <begin position="145"/>
        <end position="383"/>
    </location>
</feature>
<protein>
    <recommendedName>
        <fullName evidence="8">DNA polymerase</fullName>
        <ecNumber evidence="8">2.7.7.7</ecNumber>
    </recommendedName>
</protein>
<evidence type="ECO:0000256" key="8">
    <source>
        <dbReference type="RuleBase" id="RU000442"/>
    </source>
</evidence>
<dbReference type="EC" id="2.7.7.7" evidence="8"/>
<dbReference type="GO" id="GO:0003887">
    <property type="term" value="F:DNA-directed DNA polymerase activity"/>
    <property type="evidence" value="ECO:0007669"/>
    <property type="project" value="UniProtKB-KW"/>
</dbReference>
<evidence type="ECO:0000256" key="2">
    <source>
        <dbReference type="ARBA" id="ARBA00022679"/>
    </source>
</evidence>
<sequence>MSFDPGIISTKRACDTKFHNIQYYNLSSDMTSLTVFPTDWRSGDEGEQFRINLFGKTPDGKTACIRIRFTPVFLLELPAAWSPSRQKLFITETAIKYGAIKDMCLPVKKKSMWGFDGGVMRNLAQFAFPTLEKMRKAKYGLKRDYQIYESNVDPIVRLFHIRKINPAGWVQIKQSYPVMTRISRSDIEVDCNFTTVSVSELTTPPPLVIASWDIETYSKERKFPLSSNPTDYVTQIATSFQRYGEEEPYRRVVVCFKDTGKVDGVEIVSCSEEQDMINAWMTIVSEEKTDVLIGYNVFQYDWKYVSGRAQMLVDDASADDTVFVDTLGRLLEGGGAVVERELASNAFGQNFFYYLDTPGVIQLDLLQWMRKNRNLESYSLNNVSKLYLGDQKDDLPAMQIFEKFEGGPEDRAVIAKYAAQDTLLPLKLLSKLAIFEDITEMANAVKVPVDWIGFRGQQVRAFSCLFGKAREMNYAIPDDKAWAAEGKFEGATVLEPKKGAYFTPIAALDFASLYPSIIRAHNMSPETLVMDARYKNLPGVEYYEIGTGIGTFRYSQQSQGVVPALLDDLAKFRKNAKKLMAAAHKEGDDFKEALYDASQRSYKVVMNSVYGFLGASKGFLPCVPIAASVTATGRNMIDVASRRAIELLPGSEVIYGDTDSIMVKMKLPEGKNQEDINDHFEVAKWLAGEITKEYRAPNDLEFEKIYYPYILYSKKRYAAIKYEDPEEKGKVDVKGLALVRRDFSPITREILKESLDTILFAKDTPTAVKDTREKIRKVLDNEYPMEKFVMSKTLKTGYKNEMQPHLIVANKIFDRTGFPVPSGARVPFVYVEDKDNIDAKQSMRAEDPKYAMDNGLIVDRLFYINHQLLKPLTSLFEPLVDHPEKELFGHVDVVGKIVALATRHKAELKDTKRVKKNKANNQIEITSFFKPKTLKL</sequence>
<name>A7J677_PBCVF</name>
<keyword evidence="2 8" id="KW-0808">Transferase</keyword>
<accession>A7J677</accession>
<proteinExistence type="inferred from homology"/>
<dbReference type="InterPro" id="IPR017964">
    <property type="entry name" value="DNA-dir_DNA_pol_B_CS"/>
</dbReference>
<dbReference type="GO" id="GO:0003677">
    <property type="term" value="F:DNA binding"/>
    <property type="evidence" value="ECO:0007669"/>
    <property type="project" value="UniProtKB-KW"/>
</dbReference>
<comment type="similarity">
    <text evidence="1 8">Belongs to the DNA polymerase type-B family.</text>
</comment>
<feature type="domain" description="DNA-directed DNA polymerase family B multifunctional" evidence="9">
    <location>
        <begin position="454"/>
        <end position="878"/>
    </location>
</feature>
<dbReference type="PRINTS" id="PR00106">
    <property type="entry name" value="DNAPOLB"/>
</dbReference>
<dbReference type="RefSeq" id="YP_001425655.1">
    <property type="nucleotide sequence ID" value="NC_008603.1"/>
</dbReference>
<dbReference type="Gene3D" id="3.90.1600.10">
    <property type="entry name" value="Palm domain of DNA polymerase"/>
    <property type="match status" value="1"/>
</dbReference>
<dbReference type="InterPro" id="IPR012337">
    <property type="entry name" value="RNaseH-like_sf"/>
</dbReference>
<dbReference type="InterPro" id="IPR006134">
    <property type="entry name" value="DNA-dir_DNA_pol_B_multi_dom"/>
</dbReference>
<dbReference type="GO" id="GO:0000166">
    <property type="term" value="F:nucleotide binding"/>
    <property type="evidence" value="ECO:0007669"/>
    <property type="project" value="InterPro"/>
</dbReference>
<organismHost>
    <name type="scientific">Paramecium bursaria</name>
    <dbReference type="NCBI Taxonomy" id="74790"/>
</organismHost>
<dbReference type="GO" id="GO:0039693">
    <property type="term" value="P:viral DNA genome replication"/>
    <property type="evidence" value="ECO:0007669"/>
    <property type="project" value="UniProtKB-KW"/>
</dbReference>
<gene>
    <name evidence="11" type="primary">N023L</name>
    <name evidence="11" type="ORF">FR483_N023L</name>
</gene>
<reference evidence="11 12" key="1">
    <citation type="journal article" date="2007" name="Virology">
        <title>Sequence and annotation of the 314-kb MT325 and the 321-kb FR483 viruses that infect Chlorella Pbi.</title>
        <authorList>
            <person name="Fitzgerald L.A."/>
            <person name="Graves M.V."/>
            <person name="Li X."/>
            <person name="Feldblyum T."/>
            <person name="Hartigan J."/>
            <person name="Van Etten J.L."/>
        </authorList>
    </citation>
    <scope>NUCLEOTIDE SEQUENCE [LARGE SCALE GENOMIC DNA]</scope>
    <source>
        <strain evidence="11 12">FR483</strain>
    </source>
</reference>
<dbReference type="InterPro" id="IPR043502">
    <property type="entry name" value="DNA/RNA_pol_sf"/>
</dbReference>
<dbReference type="EMBL" id="DQ890022">
    <property type="protein sequence ID" value="ABT15308.1"/>
    <property type="molecule type" value="Genomic_DNA"/>
</dbReference>
<evidence type="ECO:0000256" key="3">
    <source>
        <dbReference type="ARBA" id="ARBA00022695"/>
    </source>
</evidence>
<dbReference type="Gene3D" id="3.30.420.10">
    <property type="entry name" value="Ribonuclease H-like superfamily/Ribonuclease H"/>
    <property type="match status" value="1"/>
</dbReference>
<dbReference type="SUPFAM" id="SSF53098">
    <property type="entry name" value="Ribonuclease H-like"/>
    <property type="match status" value="1"/>
</dbReference>
<keyword evidence="4 8" id="KW-0239">DNA-directed DNA polymerase</keyword>
<dbReference type="Gene3D" id="1.10.287.690">
    <property type="entry name" value="Helix hairpin bin"/>
    <property type="match status" value="1"/>
</dbReference>
<dbReference type="GO" id="GO:0006287">
    <property type="term" value="P:base-excision repair, gap-filling"/>
    <property type="evidence" value="ECO:0007669"/>
    <property type="project" value="TreeGrafter"/>
</dbReference>
<dbReference type="PANTHER" id="PTHR10322:SF23">
    <property type="entry name" value="DNA POLYMERASE DELTA CATALYTIC SUBUNIT"/>
    <property type="match status" value="1"/>
</dbReference>
<dbReference type="SUPFAM" id="SSF56672">
    <property type="entry name" value="DNA/RNA polymerases"/>
    <property type="match status" value="1"/>
</dbReference>